<evidence type="ECO:0000256" key="4">
    <source>
        <dbReference type="ARBA" id="ARBA00022833"/>
    </source>
</evidence>
<feature type="domain" description="Cas12f1-like TNB" evidence="8">
    <location>
        <begin position="306"/>
        <end position="371"/>
    </location>
</feature>
<evidence type="ECO:0000259" key="8">
    <source>
        <dbReference type="Pfam" id="PF07282"/>
    </source>
</evidence>
<dbReference type="InterPro" id="IPR021027">
    <property type="entry name" value="Transposase_put_HTH"/>
</dbReference>
<evidence type="ECO:0000259" key="9">
    <source>
        <dbReference type="Pfam" id="PF12323"/>
    </source>
</evidence>
<keyword evidence="6" id="KW-0233">DNA recombination</keyword>
<evidence type="ECO:0000256" key="6">
    <source>
        <dbReference type="ARBA" id="ARBA00023172"/>
    </source>
</evidence>
<evidence type="ECO:0000313" key="11">
    <source>
        <dbReference type="Proteomes" id="UP001050975"/>
    </source>
</evidence>
<protein>
    <submittedName>
        <fullName evidence="10">Transposase IS891/IS1136/IS1341 family protein</fullName>
    </submittedName>
</protein>
<evidence type="ECO:0000313" key="10">
    <source>
        <dbReference type="EMBL" id="GET39777.1"/>
    </source>
</evidence>
<keyword evidence="5" id="KW-0238">DNA-binding</keyword>
<sequence>MITLTYAYRINATPDQAALIDQTLEVCRKVWNYALRERKDWINSRKCRVDTCSIGSEYIIPADAPYPGKVFQEKALTVAKRSNEELKSINAQVLQQVLRKLDIAFEDMKRKGNGFPRFKKFGRMRSFVYPQMLKDPLGQGWVKLPQLGKVDVIMHRPVPSGFELKQARIVKKASGYYVMLSLQLDVNVPLTPASGHPLGIDVGLEKFLATSDGELIKRPKFFKALARKLKLLQRRLKHKKNGSKNKAKLALKIARVHEQIHDTRKEFHFKLAHHLCDQAGMIFAEQLNLKGMGKGMLGKHTLDAGWGQFLELLSWVCWKRGVYFAKVEAAGTSQTCPECNAHVSKNLSVRVHECSECGYRTDRDVAAAQVIRNRGVSAAGQTVDEIACGRDASGAGSPSLDGTGRDRKILEAILGCPCHNL</sequence>
<proteinExistence type="inferred from homology"/>
<evidence type="ECO:0000259" key="7">
    <source>
        <dbReference type="Pfam" id="PF01385"/>
    </source>
</evidence>
<comment type="similarity">
    <text evidence="1">In the C-terminal section; belongs to the transposase 35 family.</text>
</comment>
<accession>A0AAV3XJW3</accession>
<dbReference type="Pfam" id="PF01385">
    <property type="entry name" value="OrfB_IS605"/>
    <property type="match status" value="1"/>
</dbReference>
<reference evidence="10" key="1">
    <citation type="submission" date="2019-10" db="EMBL/GenBank/DDBJ databases">
        <title>Draft genome sequece of Microseira wollei NIES-4236.</title>
        <authorList>
            <person name="Yamaguchi H."/>
            <person name="Suzuki S."/>
            <person name="Kawachi M."/>
        </authorList>
    </citation>
    <scope>NUCLEOTIDE SEQUENCE</scope>
    <source>
        <strain evidence="10">NIES-4236</strain>
    </source>
</reference>
<keyword evidence="3" id="KW-0479">Metal-binding</keyword>
<dbReference type="InterPro" id="IPR001959">
    <property type="entry name" value="Transposase"/>
</dbReference>
<keyword evidence="2" id="KW-0815">Transposition</keyword>
<dbReference type="GO" id="GO:0046872">
    <property type="term" value="F:metal ion binding"/>
    <property type="evidence" value="ECO:0007669"/>
    <property type="project" value="UniProtKB-KW"/>
</dbReference>
<feature type="domain" description="Probable transposase IS891/IS1136/IS1341" evidence="7">
    <location>
        <begin position="191"/>
        <end position="292"/>
    </location>
</feature>
<evidence type="ECO:0000256" key="3">
    <source>
        <dbReference type="ARBA" id="ARBA00022723"/>
    </source>
</evidence>
<evidence type="ECO:0000256" key="2">
    <source>
        <dbReference type="ARBA" id="ARBA00022578"/>
    </source>
</evidence>
<dbReference type="InterPro" id="IPR010095">
    <property type="entry name" value="Cas12f1-like_TNB"/>
</dbReference>
<dbReference type="Pfam" id="PF07282">
    <property type="entry name" value="Cas12f1-like_TNB"/>
    <property type="match status" value="1"/>
</dbReference>
<name>A0AAV3XJW3_9CYAN</name>
<evidence type="ECO:0000256" key="1">
    <source>
        <dbReference type="ARBA" id="ARBA00008761"/>
    </source>
</evidence>
<comment type="caution">
    <text evidence="10">The sequence shown here is derived from an EMBL/GenBank/DDBJ whole genome shotgun (WGS) entry which is preliminary data.</text>
</comment>
<dbReference type="Proteomes" id="UP001050975">
    <property type="component" value="Unassembled WGS sequence"/>
</dbReference>
<dbReference type="NCBIfam" id="NF040570">
    <property type="entry name" value="guided_TnpB"/>
    <property type="match status" value="1"/>
</dbReference>
<evidence type="ECO:0000256" key="5">
    <source>
        <dbReference type="ARBA" id="ARBA00023125"/>
    </source>
</evidence>
<dbReference type="Pfam" id="PF12323">
    <property type="entry name" value="HTH_OrfB_IS605"/>
    <property type="match status" value="1"/>
</dbReference>
<dbReference type="GO" id="GO:0032196">
    <property type="term" value="P:transposition"/>
    <property type="evidence" value="ECO:0007669"/>
    <property type="project" value="UniProtKB-KW"/>
</dbReference>
<dbReference type="RefSeq" id="WP_226585322.1">
    <property type="nucleotide sequence ID" value="NZ_BLAY01000074.1"/>
</dbReference>
<dbReference type="AlphaFoldDB" id="A0AAV3XJW3"/>
<dbReference type="GO" id="GO:0006310">
    <property type="term" value="P:DNA recombination"/>
    <property type="evidence" value="ECO:0007669"/>
    <property type="project" value="UniProtKB-KW"/>
</dbReference>
<feature type="domain" description="Transposase putative helix-turn-helix" evidence="9">
    <location>
        <begin position="1"/>
        <end position="46"/>
    </location>
</feature>
<keyword evidence="11" id="KW-1185">Reference proteome</keyword>
<keyword evidence="4" id="KW-0862">Zinc</keyword>
<gene>
    <name evidence="10" type="ORF">MiSe_45490</name>
</gene>
<dbReference type="GO" id="GO:0003677">
    <property type="term" value="F:DNA binding"/>
    <property type="evidence" value="ECO:0007669"/>
    <property type="project" value="UniProtKB-KW"/>
</dbReference>
<organism evidence="10 11">
    <name type="scientific">Microseira wollei NIES-4236</name>
    <dbReference type="NCBI Taxonomy" id="2530354"/>
    <lineage>
        <taxon>Bacteria</taxon>
        <taxon>Bacillati</taxon>
        <taxon>Cyanobacteriota</taxon>
        <taxon>Cyanophyceae</taxon>
        <taxon>Oscillatoriophycideae</taxon>
        <taxon>Aerosakkonematales</taxon>
        <taxon>Aerosakkonemataceae</taxon>
        <taxon>Microseira</taxon>
    </lineage>
</organism>
<dbReference type="EMBL" id="BLAY01000074">
    <property type="protein sequence ID" value="GET39777.1"/>
    <property type="molecule type" value="Genomic_DNA"/>
</dbReference>